<dbReference type="Proteomes" id="UP001150581">
    <property type="component" value="Unassembled WGS sequence"/>
</dbReference>
<proteinExistence type="predicted"/>
<evidence type="ECO:0000313" key="1">
    <source>
        <dbReference type="EMBL" id="KAJ1902163.1"/>
    </source>
</evidence>
<sequence length="316" mass="35212">MAQALTLLQRTLLVSLLAAVGVLLAYGYQDVHLVPGKHYLARDMQPLHDIVRKYMRYSTAATSFVELQKGWSSCGLACKSQDVQDVVLNYTWHVNVPLSDGFIAVHPLDNEIVVAWAGTHRYRAVITDMSVITVPFIPGARMGVHSGFLDSVRGVIDEVKTRLKMLLVDYPDSMVIFTGHSKGGAEAALSALELVRSIPELRSRMRVWTFGEPRLGDVEFAGYYNSQLGTVTYRVTSAADPVVAMPPQFLFNYCHHNLEIWLIGTQGDVYVSQNRTGCFEDPSASQSVSFYERSISWHKNYLGLPPPDHAAAEFSW</sequence>
<evidence type="ECO:0000313" key="2">
    <source>
        <dbReference type="Proteomes" id="UP001150581"/>
    </source>
</evidence>
<gene>
    <name evidence="1" type="ORF">LPJ66_000252</name>
</gene>
<organism evidence="1 2">
    <name type="scientific">Kickxella alabastrina</name>
    <dbReference type="NCBI Taxonomy" id="61397"/>
    <lineage>
        <taxon>Eukaryota</taxon>
        <taxon>Fungi</taxon>
        <taxon>Fungi incertae sedis</taxon>
        <taxon>Zoopagomycota</taxon>
        <taxon>Kickxellomycotina</taxon>
        <taxon>Kickxellomycetes</taxon>
        <taxon>Kickxellales</taxon>
        <taxon>Kickxellaceae</taxon>
        <taxon>Kickxella</taxon>
    </lineage>
</organism>
<dbReference type="EMBL" id="JANBPG010000005">
    <property type="protein sequence ID" value="KAJ1902163.1"/>
    <property type="molecule type" value="Genomic_DNA"/>
</dbReference>
<accession>A0ACC1IWQ6</accession>
<protein>
    <submittedName>
        <fullName evidence="1">Uncharacterized protein</fullName>
    </submittedName>
</protein>
<name>A0ACC1IWQ6_9FUNG</name>
<comment type="caution">
    <text evidence="1">The sequence shown here is derived from an EMBL/GenBank/DDBJ whole genome shotgun (WGS) entry which is preliminary data.</text>
</comment>
<reference evidence="1" key="1">
    <citation type="submission" date="2022-07" db="EMBL/GenBank/DDBJ databases">
        <title>Phylogenomic reconstructions and comparative analyses of Kickxellomycotina fungi.</title>
        <authorList>
            <person name="Reynolds N.K."/>
            <person name="Stajich J.E."/>
            <person name="Barry K."/>
            <person name="Grigoriev I.V."/>
            <person name="Crous P."/>
            <person name="Smith M.E."/>
        </authorList>
    </citation>
    <scope>NUCLEOTIDE SEQUENCE</scope>
    <source>
        <strain evidence="1">Benny 63K</strain>
    </source>
</reference>
<keyword evidence="2" id="KW-1185">Reference proteome</keyword>